<keyword evidence="6" id="KW-1185">Reference proteome</keyword>
<dbReference type="GeneTree" id="ENSGT00940000162855"/>
<feature type="compositionally biased region" description="Polar residues" evidence="4">
    <location>
        <begin position="4160"/>
        <end position="4170"/>
    </location>
</feature>
<evidence type="ECO:0000256" key="3">
    <source>
        <dbReference type="ARBA" id="ARBA00022737"/>
    </source>
</evidence>
<feature type="compositionally biased region" description="Polar residues" evidence="4">
    <location>
        <begin position="3645"/>
        <end position="3655"/>
    </location>
</feature>
<sequence length="4488" mass="495359">MNGQAPPHDVVVANGTEKLIVPKIMKNQSEASTPSRPQAKAALPTTARSIAGVYVEASGQTLSIYDAMKQGLLPTGLGVTLLEAQAATGGLMDLAQGQLLPVSEALRRGLVGLELKEKLLAAERAVTGYPDPYGGEKLSLFQAIRKEVVDKTLGWRLLEAQLATGGLVDPTQGVQVAPELACQQGLLDKETWLSLMESEPSMGTLGFSDPNTLEQLPYSVLLGRCVLDPSSGLPLLPLKTTFHTLAGAASAAMLLEAGVLNEETVRGLQEGTLVVSDVGTRPEVQRYLEGTGGLAGVVLLPGGHKKSFFQATVEHSLSKGIALQLLEAQAATRTLVHPSTGQRLWVEEAVKTGLVGPDLHEQLLVAEQAVTGYYDPFSSSRIPLFQAMKKGLVDQPLALRLLDAQVATGGLICPARRFRLPLEAALRFGCLDEETRQRLSQTMGFSDPTTHDRLHYEQLLALSVTDPETGLAFLPLLGMSHANEPQGLPFIDHCTRHVLSKATTSVSVGRYQGRPVSLWELLFSEAVPVKQRAMLAQKHQNGALSVEALAAELKSIVQQAAATAKVTFAGLRDTVTPGELLKAEIINQDLFEQLERGQTSARDVGSLDSVQRYLQGTGCIAGLLLPDSQERLRIYEARSKGLLRPGTALILLEAQAATGFIIDPKENKRYSVEEALRAGVIGLDVYAKLLSAERAVTGYTDPYSGEQISLFQAMQRELIVRDHGIRLLEAQIATGGVIDPVHSHRVPVDVAYQRGYFDQMLNSILLDPSDDTKGFFDPNTHENLTYLQLLERCIHDSETGLHLLPLSGTRPQLVDSSTRQAFQNLLISVKYGRFRGQRVSAWELINSEYFKEDWRRQLLRRCQQRKITLEQVTQLLEKEMRRWADVTLPALQGQVTAYQLLEAHIINQELLDQVLTGTVSPDALLHMSDVRRYLQGSGTVGGVLLQPSNQRISLYQAMKQKLLAPSVALALLEAQAATGAITDPCSMQTLSVDEAVCRGVVGAEVYHKLKQAEHSITGYRDPFSGKTVSLFGAMKKGLVPVEQATRLLEAQVSTGGVVDPTTHLHLPMSVAVQRGCIDQEMEVALSRSPETFPTPDGRGHASYAQLLEQCLQDEPSGLHLLPLTEDAPSVPTDTQIQESLQALAGTEDGLSLWDSLTSCHFTEEQRNGFLEDVRVGKTSVSQLQDIVRSWVQTAKLLARARITVPGPQGEVPAVWLRDAGIITQETLEALAQGVQSPDEVAEQPAVKACLWGTGCVAGVLLQPSGTKLSIAQAVRDGLLPAGLGQQLLEAQVASGFLVNPLTNQRLSVHDAVKAGLVGVELSEQLRQVERAVTGYSDPFSGGLLSLWQAKEKGLVSQSEAFPLLQVQLATGGVVDPVHRVHLPQAVAYKLGLLDEQTSQALTATGEENKLFFDPNSREKVTYQQLKELCVLDADTGLWLLPLPQDTVLEVDDHTAVALRAMKVPINMGRFQGHSVSLWDLLHSEYVGAEKRRELVALCCSGRAAALRQVISMVTTLVEAAEKQPPQATFKGLRKQVSAGDLFRSQLITKQTLDELNQGKRTVEEVTEMDSVRRSLEGGNFIAGVLIRDTKEKMSIPEALRRHILRPGTALVLLEAQAATGFIIDPVENRKLTVEQAFQAGMFGKETYTKLLSAERAVTGYTDPYTGEQISLFQAMQRDLIVRDHGIRLLEAQIATGGIIDPVHSHRVPVDVAYQRGYFNEEMNRVLADPSDDTKGFFDPNTHENLTYLQLLERCVEDPETGLYMLEIVKKGEIYVYIDEATRQVLRSRTMKMHIGKFAGQTVSVWDLLSSQYFTEGRKRKLLREYRAQNIGLEKLLEVITSTVEDTEKQSQIFKVPGIHGDVTAVELFNSGILDKRTLDALHSGERGRQDLCQLEHIKIYLEGTNCIAGVTAPLTQKVMSFYKASKEELIPAGFAAQLLEAQAATGYLMDPCSRRRLCVDEAIAAGLVGEDLRERLVSAEKAAKGYEDPATGETLPLFQAMEKKLVGREEALRLLEVQVATGGVIDPLHRHRIPLDVACQRGCLCEDIIVLIADQKHMRRRFVDPNTQEKVTYQELQDRCRKEEKSGWALFPVVKDKKDMDYVDEATKRALEAEQVEVTVGRYRGQKPSVWELLNSEYFSEEKKIELVRIYKEDTARALQKVVKLILKIIADKEGRSRQLWFRGLRTQVTAEELLRAAVITRKTLEDLEEGRATVDQIEETEDVKRYLKGTSCIAGILVPVQGEPGRQEKMSIYQAMWKGLLRPGTALVLLEAQAATGFIIDPVHNRRLSVEEAVAAGVVGGEIQEKLLAAERAVTGYTDPYTGEQISLFQAMQRDLIVKDHGIRLLEAQIATGGVIDPVHSHRVPVDVAYKRGYFDEEMNSILADPGDDTKGFFDPNTHENLTYLQLLRRCVRDPETGFYMLQLAGKGSSVYHVSEDLRRALREARVSPGTVDFQGQSISVWELLFYREVPESLRQDLLRRYQAGGLSVQDVSTTLTSLLARTKEGSPRADPQGTLGKATMEVKRGHLRGHEVPVWDVLTSNYVSRDTRKELLAQFSSGALTLPMLKRRLTTIIEETEETQESQAGHSVTSLKQQESAAGSSGAYADKGEAGDSTDSARQQQEQTLRAATMQVRRGQFRDQPVSVWKVLFSSYLSETRREELLSQHLAGRLGVNELISILVQVIEETEERLSRVSLPGLRRQVTVSELGNTGILDPDTMRELAQGTRTIDEVTEMDSVKRYLKGTSCIAGILVPVQGEPGRQEKMSIYQAMWKGLLRPGTALVLLEAQAATGFIIDPVHNRRLSVEEAVAAGVVGGEIQEKLLAAERAVTGYTDPYTGEQISLFQAMQRDLIVKDHGIRLLEAQIATGGVIDPVHSHRVPVDVAYKRGYFDEEMNSILADPGDDTKGFFDPNTHENLTYLQLLRRCVRDPETGFYMLQLAGKGSSVYHVSEDLRRALREARVSPGTVDFQGQSISVWELLFYREVPESLRQDLLRRYQAGGLSVQDVSTTLTSLLARTKEGSPRADPQGTLGKATMEVKRGHLRGHEVPVWDVLTSNYVSRDTRKELLAQFSSGALTLPMLKRRLTTIIEETEETQESQAGHSVTSLKQQESAAGSSGAYADKGEAGDSTDSARQQQEQTLRAATMQVRRGQFRDQPVSVWKVLFSSYLSETRREELLSQHLAGRLGVNELISILVQVIEETEERLSRVSLPGLRRQVTVSELGNTGILDPDTMRELAQGTRTIDEVTEMDSVKRYLKGTSCIAGILVPVQGEPGRQEKMSIYQAMWKGLLRPGTALVLLEAQAATGFIIDPVHNRRLSVEEAVAAGVVGGEIQEKLLAAERAVTGYTDPYTGEQISLFQAMQRDLIVKDHGIRLLEAQIATGGVIDPVHSHRVPVDVAYKRGYFDEEMNSILADPGDDTKGFFDPNTHENLTYLQLLRRCVRDPETGFYMLQLAGKGSSVYHVSEDLRRALREARVSPGTVDFQGQSISVWELLFYREVPESLRQDLLRRYQAGGLSVQDVSTTLTSLLARTKEGSPRADPQGTLGKATMEVKRGHLRGHEVPVWDVLTSNYVSRDTRKELLAQFSSGALTLPMLKRRLTTIIEETEETQESQAGHSVTSLKQQESAAGSSGAYADKGEAGDSTDSARQQQEQTLRAATMQVRRGQFRDQPVSVWKVLFSSYLSETRREELLSQHLAGRLGVNELISILVQVIEETEERLSRVSLPGLRRQVTVSELGNTGILDPDTMRELAQGTRTIDEVTEMDSVKRYLKGTSCIAGILVPVQGEPGRQEKMSIYQAMWKGLLRPGTALVLLEAQAATGFIIDPVHNRRLSVEEAVAAGVVGGEIQEKLLAAERAVTGYTDPYTGEQISLFQAMQRDLIVKDHGIRLLEAQIATGGVIDPVHSHRVPVDVAYKRGYFDEEMNSILADPGDDTKGFFDPNTHENLTYLQLLRRCVRDPETGFYMLQLAGKGSSVYHVSEDLRRALREARVSPGTVDFQGQSISVWELLFYREVPESLRQDLLRRYQAGGLSVQDVSTTLTSLLARTKEGSPRADPQGTLGKATMEVKRGHLRGHEVPVWDVLTSNYVSRDTRKELLAQFSSGALTLPMLKRRLTTIIEETEETQESQAGHSVTSLKQQESAAGSSGAYADKGEAGDSTDSARQQQEQTLRAATMQVRRGQFRDQPVSVWKVLFSSYLSETRREELLSQHLAGRLGVNELISILVQVIEETEERLSRVSFPGLRRQVTASELSITGILDPDTMRELAQGTRTIDEVTEMDSVKRYLKGTSCIAGILVPVQGEPGRQEKMSIYQAMWKGLLRPGTALVLLEAQAATGFIIDPVHNRRLSVEEAVAEGVVGGEIREKLLSAERAVTGYTDPYTGEQISLFQAMQRDLIVKNHGIRLLEAQIATGGVIDPVHSHRVPVDVAYKRGYFDEEMNSILADPGDDTKGFFDPNTHENLTYLQLLQRATVEPETGLLFLSLLKG</sequence>
<dbReference type="GO" id="GO:0030054">
    <property type="term" value="C:cell junction"/>
    <property type="evidence" value="ECO:0000318"/>
    <property type="project" value="GO_Central"/>
</dbReference>
<dbReference type="GO" id="GO:0030856">
    <property type="term" value="P:regulation of epithelial cell differentiation"/>
    <property type="evidence" value="ECO:0000266"/>
    <property type="project" value="RGD"/>
</dbReference>
<gene>
    <name evidence="5 7" type="primary">Eppk1</name>
</gene>
<proteinExistence type="evidence at protein level"/>
<reference evidence="5" key="2">
    <citation type="submission" date="2025-08" db="UniProtKB">
        <authorList>
            <consortium name="Ensembl"/>
        </authorList>
    </citation>
    <scope>IDENTIFICATION</scope>
    <source>
        <strain evidence="5">Brown Norway</strain>
    </source>
</reference>
<dbReference type="GO" id="GO:0016327">
    <property type="term" value="C:apicolateral plasma membrane"/>
    <property type="evidence" value="ECO:0000266"/>
    <property type="project" value="RGD"/>
</dbReference>
<evidence type="ECO:0000313" key="6">
    <source>
        <dbReference type="Proteomes" id="UP000002494"/>
    </source>
</evidence>
<dbReference type="GO" id="GO:0019215">
    <property type="term" value="F:intermediate filament binding"/>
    <property type="evidence" value="ECO:0000266"/>
    <property type="project" value="RGD"/>
</dbReference>
<organism evidence="5 6">
    <name type="scientific">Rattus norvegicus</name>
    <name type="common">Rat</name>
    <dbReference type="NCBI Taxonomy" id="10116"/>
    <lineage>
        <taxon>Eukaryota</taxon>
        <taxon>Metazoa</taxon>
        <taxon>Chordata</taxon>
        <taxon>Craniata</taxon>
        <taxon>Vertebrata</taxon>
        <taxon>Euteleostomi</taxon>
        <taxon>Mammalia</taxon>
        <taxon>Eutheria</taxon>
        <taxon>Euarchontoglires</taxon>
        <taxon>Glires</taxon>
        <taxon>Rodentia</taxon>
        <taxon>Myomorpha</taxon>
        <taxon>Muroidea</taxon>
        <taxon>Muridae</taxon>
        <taxon>Murinae</taxon>
        <taxon>Rattus</taxon>
    </lineage>
</organism>
<evidence type="ECO:0000313" key="7">
    <source>
        <dbReference type="RGD" id="1587023"/>
    </source>
</evidence>
<dbReference type="GO" id="GO:0045110">
    <property type="term" value="P:intermediate filament bundle assembly"/>
    <property type="evidence" value="ECO:0000266"/>
    <property type="project" value="RGD"/>
</dbReference>
<feature type="compositionally biased region" description="Polar residues" evidence="4">
    <location>
        <begin position="2583"/>
        <end position="2601"/>
    </location>
</feature>
<dbReference type="Gene3D" id="3.90.1290.10">
    <property type="entry name" value="Plakin repeat"/>
    <property type="match status" value="12"/>
</dbReference>
<dbReference type="GO" id="GO:0042995">
    <property type="term" value="C:cell projection"/>
    <property type="evidence" value="ECO:0007669"/>
    <property type="project" value="UniProtKB-SubCell"/>
</dbReference>
<protein>
    <submittedName>
        <fullName evidence="5">Epiplakin 1</fullName>
    </submittedName>
</protein>
<feature type="region of interest" description="Disordered" evidence="4">
    <location>
        <begin position="2578"/>
        <end position="2625"/>
    </location>
</feature>
<dbReference type="InterPro" id="IPR001101">
    <property type="entry name" value="Plectin_repeat"/>
</dbReference>
<dbReference type="GO" id="GO:1905041">
    <property type="term" value="P:regulation of epithelium regeneration"/>
    <property type="evidence" value="ECO:0000266"/>
    <property type="project" value="RGD"/>
</dbReference>
<dbReference type="OMA" id="CEAKSKG"/>
<dbReference type="GO" id="GO:0061045">
    <property type="term" value="P:negative regulation of wound healing"/>
    <property type="evidence" value="ECO:0000266"/>
    <property type="project" value="RGD"/>
</dbReference>
<dbReference type="GeneID" id="680860"/>
<dbReference type="SUPFAM" id="SSF75399">
    <property type="entry name" value="Plakin repeat"/>
    <property type="match status" value="12"/>
</dbReference>
<dbReference type="AGR" id="RGD:1587023"/>
<feature type="compositionally biased region" description="Polar residues" evidence="4">
    <location>
        <begin position="3613"/>
        <end position="3631"/>
    </location>
</feature>
<reference evidence="5" key="3">
    <citation type="submission" date="2025-09" db="UniProtKB">
        <authorList>
            <consortium name="Ensembl"/>
        </authorList>
    </citation>
    <scope>IDENTIFICATION</scope>
    <source>
        <strain evidence="5">Brown Norway</strain>
    </source>
</reference>
<dbReference type="GO" id="GO:0005911">
    <property type="term" value="C:cell-cell junction"/>
    <property type="evidence" value="ECO:0000266"/>
    <property type="project" value="RGD"/>
</dbReference>
<dbReference type="Pfam" id="PF00681">
    <property type="entry name" value="Plectin"/>
    <property type="match status" value="24"/>
</dbReference>
<dbReference type="RGD" id="1587023">
    <property type="gene designation" value="Eppk1"/>
</dbReference>
<accession>A0A8I6AHY5</accession>
<dbReference type="GO" id="GO:0050680">
    <property type="term" value="P:negative regulation of epithelial cell proliferation"/>
    <property type="evidence" value="ECO:0000266"/>
    <property type="project" value="RGD"/>
</dbReference>
<keyword evidence="8" id="KW-1267">Proteomics identification</keyword>
<dbReference type="GO" id="GO:0005923">
    <property type="term" value="C:bicellular tight junction"/>
    <property type="evidence" value="ECO:0000266"/>
    <property type="project" value="RGD"/>
</dbReference>
<feature type="region of interest" description="Disordered" evidence="4">
    <location>
        <begin position="3093"/>
        <end position="3140"/>
    </location>
</feature>
<keyword evidence="2" id="KW-0597">Phosphoprotein</keyword>
<dbReference type="GO" id="GO:0005198">
    <property type="term" value="F:structural molecule activity"/>
    <property type="evidence" value="ECO:0000318"/>
    <property type="project" value="GO_Central"/>
</dbReference>
<evidence type="ECO:0007829" key="8">
    <source>
        <dbReference type="PeptideAtlas" id="A0A8I6AHY5"/>
    </source>
</evidence>
<dbReference type="GO" id="GO:0045111">
    <property type="term" value="C:intermediate filament cytoskeleton"/>
    <property type="evidence" value="ECO:0000266"/>
    <property type="project" value="RGD"/>
</dbReference>
<dbReference type="PANTHER" id="PTHR23169">
    <property type="entry name" value="ENVOPLAKIN"/>
    <property type="match status" value="1"/>
</dbReference>
<feature type="region of interest" description="Disordered" evidence="4">
    <location>
        <begin position="3608"/>
        <end position="3655"/>
    </location>
</feature>
<dbReference type="GO" id="GO:0005737">
    <property type="term" value="C:cytoplasm"/>
    <property type="evidence" value="ECO:0000266"/>
    <property type="project" value="RGD"/>
</dbReference>
<evidence type="ECO:0000256" key="4">
    <source>
        <dbReference type="SAM" id="MobiDB-lite"/>
    </source>
</evidence>
<dbReference type="InterPro" id="IPR043197">
    <property type="entry name" value="Plakin"/>
</dbReference>
<feature type="compositionally biased region" description="Polar residues" evidence="4">
    <location>
        <begin position="4128"/>
        <end position="4146"/>
    </location>
</feature>
<reference evidence="5" key="1">
    <citation type="submission" date="2024-01" db="EMBL/GenBank/DDBJ databases">
        <title>GRCr8: a new rat reference genome assembly contstructed from accurate long reads and long range scaffolding.</title>
        <authorList>
            <person name="Doris P.A."/>
            <person name="Kalbfleisch T."/>
            <person name="Li K."/>
            <person name="Howe K."/>
            <person name="Wood J."/>
        </authorList>
    </citation>
    <scope>NUCLEOTIDE SEQUENCE [LARGE SCALE GENOMIC DNA]</scope>
    <source>
        <strain evidence="5">Brown Norway</strain>
    </source>
</reference>
<dbReference type="GO" id="GO:1990254">
    <property type="term" value="F:keratin filament binding"/>
    <property type="evidence" value="ECO:0000266"/>
    <property type="project" value="RGD"/>
</dbReference>
<dbReference type="GO" id="GO:0045095">
    <property type="term" value="C:keratin filament"/>
    <property type="evidence" value="ECO:0000266"/>
    <property type="project" value="RGD"/>
</dbReference>
<dbReference type="GO" id="GO:0016020">
    <property type="term" value="C:membrane"/>
    <property type="evidence" value="ECO:0000318"/>
    <property type="project" value="GO_Central"/>
</dbReference>
<dbReference type="GO" id="GO:0060054">
    <property type="term" value="P:positive regulation of epithelial cell proliferation involved in wound healing"/>
    <property type="evidence" value="ECO:0000266"/>
    <property type="project" value="RGD"/>
</dbReference>
<dbReference type="GO" id="GO:0045109">
    <property type="term" value="P:intermediate filament organization"/>
    <property type="evidence" value="ECO:0000266"/>
    <property type="project" value="RGD"/>
</dbReference>
<feature type="region of interest" description="Disordered" evidence="4">
    <location>
        <begin position="4123"/>
        <end position="4170"/>
    </location>
</feature>
<feature type="compositionally biased region" description="Polar residues" evidence="4">
    <location>
        <begin position="3130"/>
        <end position="3140"/>
    </location>
</feature>
<dbReference type="GO" id="GO:0007010">
    <property type="term" value="P:cytoskeleton organization"/>
    <property type="evidence" value="ECO:0000266"/>
    <property type="project" value="RGD"/>
</dbReference>
<evidence type="ECO:0000256" key="1">
    <source>
        <dbReference type="ARBA" id="ARBA00009109"/>
    </source>
</evidence>
<dbReference type="Proteomes" id="UP000002494">
    <property type="component" value="Chromosome 7"/>
</dbReference>
<dbReference type="GO" id="GO:0030056">
    <property type="term" value="C:hemidesmosome"/>
    <property type="evidence" value="ECO:0000266"/>
    <property type="project" value="RGD"/>
</dbReference>
<name>A0A8I6AHY5_RAT</name>
<dbReference type="InterPro" id="IPR035915">
    <property type="entry name" value="Plakin_repeat_sf"/>
</dbReference>
<keyword evidence="3" id="KW-0677">Repeat</keyword>
<dbReference type="Ensembl" id="ENSRNOT00000109637.2">
    <property type="protein sequence ID" value="ENSRNOP00000093639.2"/>
    <property type="gene ID" value="ENSRNOG00000068431.2"/>
</dbReference>
<dbReference type="GO" id="GO:0042060">
    <property type="term" value="P:wound healing"/>
    <property type="evidence" value="ECO:0000266"/>
    <property type="project" value="RGD"/>
</dbReference>
<dbReference type="GO" id="GO:0097356">
    <property type="term" value="C:perinucleolar compartment"/>
    <property type="evidence" value="ECO:0000266"/>
    <property type="project" value="RGD"/>
</dbReference>
<evidence type="ECO:0000313" key="5">
    <source>
        <dbReference type="Ensembl" id="ENSRNOP00000093639.2"/>
    </source>
</evidence>
<dbReference type="GO" id="GO:0030336">
    <property type="term" value="P:negative regulation of cell migration"/>
    <property type="evidence" value="ECO:0000266"/>
    <property type="project" value="RGD"/>
</dbReference>
<feature type="compositionally biased region" description="Polar residues" evidence="4">
    <location>
        <begin position="3098"/>
        <end position="3116"/>
    </location>
</feature>
<dbReference type="RefSeq" id="NP_001385893.1">
    <property type="nucleotide sequence ID" value="NM_001398964.1"/>
</dbReference>
<dbReference type="GlyGen" id="A0A8I6AHY5">
    <property type="glycosylation" value="3 sites"/>
</dbReference>
<dbReference type="GO" id="GO:0005856">
    <property type="term" value="C:cytoskeleton"/>
    <property type="evidence" value="ECO:0000266"/>
    <property type="project" value="RGD"/>
</dbReference>
<dbReference type="PANTHER" id="PTHR23169:SF21">
    <property type="entry name" value="EPIPLAKIN"/>
    <property type="match status" value="1"/>
</dbReference>
<dbReference type="GO" id="GO:0071944">
    <property type="term" value="C:cell periphery"/>
    <property type="evidence" value="ECO:0000266"/>
    <property type="project" value="RGD"/>
</dbReference>
<dbReference type="GO" id="GO:0016323">
    <property type="term" value="C:basolateral plasma membrane"/>
    <property type="evidence" value="ECO:0007669"/>
    <property type="project" value="UniProtKB-SubCell"/>
</dbReference>
<dbReference type="GO" id="GO:0045178">
    <property type="term" value="C:basal part of cell"/>
    <property type="evidence" value="ECO:0000266"/>
    <property type="project" value="RGD"/>
</dbReference>
<dbReference type="GO" id="GO:0010839">
    <property type="term" value="P:negative regulation of keratinocyte proliferation"/>
    <property type="evidence" value="ECO:0000266"/>
    <property type="project" value="RGD"/>
</dbReference>
<comment type="similarity">
    <text evidence="1">Belongs to the plakin or cytolinker family.</text>
</comment>
<dbReference type="GO" id="GO:0051548">
    <property type="term" value="P:negative regulation of keratinocyte migration"/>
    <property type="evidence" value="ECO:0000266"/>
    <property type="project" value="RGD"/>
</dbReference>
<dbReference type="SMART" id="SM00250">
    <property type="entry name" value="PLEC"/>
    <property type="match status" value="57"/>
</dbReference>
<evidence type="ECO:0000256" key="2">
    <source>
        <dbReference type="ARBA" id="ARBA00022553"/>
    </source>
</evidence>
<feature type="compositionally biased region" description="Polar residues" evidence="4">
    <location>
        <begin position="2615"/>
        <end position="2625"/>
    </location>
</feature>